<dbReference type="HOGENOM" id="CLU_200182_0_0_6"/>
<dbReference type="Proteomes" id="UP000013276">
    <property type="component" value="Unassembled WGS sequence"/>
</dbReference>
<accession>N9C5F3</accession>
<organism evidence="1 2">
    <name type="scientific">Acinetobacter ursingii ANC 3649</name>
    <dbReference type="NCBI Taxonomy" id="1257043"/>
    <lineage>
        <taxon>Bacteria</taxon>
        <taxon>Pseudomonadati</taxon>
        <taxon>Pseudomonadota</taxon>
        <taxon>Gammaproteobacteria</taxon>
        <taxon>Moraxellales</taxon>
        <taxon>Moraxellaceae</taxon>
        <taxon>Acinetobacter</taxon>
    </lineage>
</organism>
<name>N9C5F3_9GAMM</name>
<evidence type="ECO:0000313" key="2">
    <source>
        <dbReference type="Proteomes" id="UP000013276"/>
    </source>
</evidence>
<gene>
    <name evidence="1" type="ORF">F942_00563</name>
</gene>
<dbReference type="EMBL" id="APQC01000004">
    <property type="protein sequence ID" value="ENV80741.1"/>
    <property type="molecule type" value="Genomic_DNA"/>
</dbReference>
<keyword evidence="2" id="KW-1185">Reference proteome</keyword>
<sequence>MYQVNLYQISEPNSMILKNITNILGANAEGFDGKVEDRVYYNYKTIAEIKKWLDRNY</sequence>
<evidence type="ECO:0000313" key="1">
    <source>
        <dbReference type="EMBL" id="ENV80741.1"/>
    </source>
</evidence>
<dbReference type="AlphaFoldDB" id="N9C5F3"/>
<dbReference type="PATRIC" id="fig|1257043.3.peg.540"/>
<proteinExistence type="predicted"/>
<protein>
    <submittedName>
        <fullName evidence="1">Uncharacterized protein</fullName>
    </submittedName>
</protein>
<reference evidence="1 2" key="1">
    <citation type="submission" date="2013-02" db="EMBL/GenBank/DDBJ databases">
        <title>The Genome Sequence of Acinetobacter ursingii NIPH ANC_3649.</title>
        <authorList>
            <consortium name="The Broad Institute Genome Sequencing Platform"/>
            <consortium name="The Broad Institute Genome Sequencing Center for Infectious Disease"/>
            <person name="Cerqueira G."/>
            <person name="Feldgarden M."/>
            <person name="Courvalin P."/>
            <person name="Perichon B."/>
            <person name="Grillot-Courvalin C."/>
            <person name="Clermont D."/>
            <person name="Rocha E."/>
            <person name="Yoon E.-J."/>
            <person name="Nemec A."/>
            <person name="Walker B."/>
            <person name="Young S.K."/>
            <person name="Zeng Q."/>
            <person name="Gargeya S."/>
            <person name="Fitzgerald M."/>
            <person name="Haas B."/>
            <person name="Abouelleil A."/>
            <person name="Alvarado L."/>
            <person name="Arachchi H.M."/>
            <person name="Berlin A.M."/>
            <person name="Chapman S.B."/>
            <person name="Dewar J."/>
            <person name="Goldberg J."/>
            <person name="Griggs A."/>
            <person name="Gujja S."/>
            <person name="Hansen M."/>
            <person name="Howarth C."/>
            <person name="Imamovic A."/>
            <person name="Larimer J."/>
            <person name="McCowan C."/>
            <person name="Murphy C."/>
            <person name="Neiman D."/>
            <person name="Pearson M."/>
            <person name="Priest M."/>
            <person name="Roberts A."/>
            <person name="Saif S."/>
            <person name="Shea T."/>
            <person name="Sisk P."/>
            <person name="Sykes S."/>
            <person name="Wortman J."/>
            <person name="Nusbaum C."/>
            <person name="Birren B."/>
        </authorList>
    </citation>
    <scope>NUCLEOTIDE SEQUENCE [LARGE SCALE GENOMIC DNA]</scope>
    <source>
        <strain evidence="1 2">ANC 3649</strain>
    </source>
</reference>
<comment type="caution">
    <text evidence="1">The sequence shown here is derived from an EMBL/GenBank/DDBJ whole genome shotgun (WGS) entry which is preliminary data.</text>
</comment>